<name>A0A6J6C9S7_9ZZZZ</name>
<protein>
    <submittedName>
        <fullName evidence="1">Unannotated protein</fullName>
    </submittedName>
</protein>
<dbReference type="EMBL" id="CAEZSV010000027">
    <property type="protein sequence ID" value="CAB4548101.1"/>
    <property type="molecule type" value="Genomic_DNA"/>
</dbReference>
<sequence length="73" mass="8421">MLGGDHKAARKYLRTCHPNLELLRVGHLLRHRVESERNRAPREVESIQSLHSHVSELLLPPAFDELTPMAFRS</sequence>
<reference evidence="1" key="1">
    <citation type="submission" date="2020-05" db="EMBL/GenBank/DDBJ databases">
        <authorList>
            <person name="Chiriac C."/>
            <person name="Salcher M."/>
            <person name="Ghai R."/>
            <person name="Kavagutti S V."/>
        </authorList>
    </citation>
    <scope>NUCLEOTIDE SEQUENCE</scope>
</reference>
<evidence type="ECO:0000313" key="1">
    <source>
        <dbReference type="EMBL" id="CAB4548101.1"/>
    </source>
</evidence>
<dbReference type="AlphaFoldDB" id="A0A6J6C9S7"/>
<gene>
    <name evidence="1" type="ORF">UFOPK1506_00256</name>
</gene>
<proteinExistence type="predicted"/>
<organism evidence="1">
    <name type="scientific">freshwater metagenome</name>
    <dbReference type="NCBI Taxonomy" id="449393"/>
    <lineage>
        <taxon>unclassified sequences</taxon>
        <taxon>metagenomes</taxon>
        <taxon>ecological metagenomes</taxon>
    </lineage>
</organism>
<accession>A0A6J6C9S7</accession>